<reference evidence="1 2" key="1">
    <citation type="submission" date="2013-10" db="EMBL/GenBank/DDBJ databases">
        <title>Salinisphaera orenii MK-B5 Genome Sequencing.</title>
        <authorList>
            <person name="Lai Q."/>
            <person name="Li C."/>
            <person name="Shao Z."/>
        </authorList>
    </citation>
    <scope>NUCLEOTIDE SEQUENCE [LARGE SCALE GENOMIC DNA]</scope>
    <source>
        <strain evidence="1 2">MK-B5</strain>
    </source>
</reference>
<gene>
    <name evidence="1" type="ORF">SAOR_10525</name>
</gene>
<comment type="caution">
    <text evidence="1">The sequence shown here is derived from an EMBL/GenBank/DDBJ whole genome shotgun (WGS) entry which is preliminary data.</text>
</comment>
<accession>A0A423PLC8</accession>
<organism evidence="1 2">
    <name type="scientific">Salinisphaera orenii MK-B5</name>
    <dbReference type="NCBI Taxonomy" id="856730"/>
    <lineage>
        <taxon>Bacteria</taxon>
        <taxon>Pseudomonadati</taxon>
        <taxon>Pseudomonadota</taxon>
        <taxon>Gammaproteobacteria</taxon>
        <taxon>Salinisphaerales</taxon>
        <taxon>Salinisphaeraceae</taxon>
        <taxon>Salinisphaera</taxon>
    </lineage>
</organism>
<name>A0A423PLC8_9GAMM</name>
<evidence type="ECO:0000313" key="1">
    <source>
        <dbReference type="EMBL" id="ROO26383.1"/>
    </source>
</evidence>
<sequence length="64" mass="7039">MQVLQDQGSHKLLLLEYEALQELYFASAAVGDIPLEGGHCDRISTGTYIEQRKISAPGDDLYAV</sequence>
<dbReference type="Proteomes" id="UP000283993">
    <property type="component" value="Unassembled WGS sequence"/>
</dbReference>
<dbReference type="AlphaFoldDB" id="A0A423PLC8"/>
<protein>
    <submittedName>
        <fullName evidence="1">Uncharacterized protein</fullName>
    </submittedName>
</protein>
<keyword evidence="2" id="KW-1185">Reference proteome</keyword>
<proteinExistence type="predicted"/>
<evidence type="ECO:0000313" key="2">
    <source>
        <dbReference type="Proteomes" id="UP000283993"/>
    </source>
</evidence>
<dbReference type="EMBL" id="AYKH01000022">
    <property type="protein sequence ID" value="ROO26383.1"/>
    <property type="molecule type" value="Genomic_DNA"/>
</dbReference>